<keyword evidence="5" id="KW-0833">Ubl conjugation pathway</keyword>
<keyword evidence="7 11" id="KW-1133">Transmembrane helix</keyword>
<dbReference type="InterPro" id="IPR017907">
    <property type="entry name" value="Znf_RING_CS"/>
</dbReference>
<feature type="transmembrane region" description="Helical" evidence="11">
    <location>
        <begin position="214"/>
        <end position="231"/>
    </location>
</feature>
<dbReference type="InterPro" id="IPR044235">
    <property type="entry name" value="RNFT1/2"/>
</dbReference>
<sequence>MSQTEEHLNKQKTEKECDSDIVCTNKLSCIDTHENNHINSLNTNENQDTKFEHEIEMGNVDEHEVNLREEGLTQLNEVPHTGNEQQPNNQNNNNNDGDNDYINNDYDSGFGSYIVVILFFFFSHIFYTLFIIVDFIQHYHLTELVTQYVNTGENKIRILVYCIPSMLLFIIKVWQIGITDMIDITVIPNSFSDLFIYLYLCDCIYRYINYYLKVLTIFLVKNILLLCKLLSMIESLTLSIRVILPTFIIYNYLISYTSITNQWISYIVIYPITWLYVFERCLGFVNFLSCFFKVLKTFFTQNNMFGTSVTVDSLEDKMCLICQDTVNRPIKLKCGHVYCEECIFKWLIQQPRCPMCRELVIQPQTFVGFNGNTRFVPALYFF</sequence>
<feature type="region of interest" description="Disordered" evidence="10">
    <location>
        <begin position="78"/>
        <end position="100"/>
    </location>
</feature>
<evidence type="ECO:0000256" key="11">
    <source>
        <dbReference type="SAM" id="Phobius"/>
    </source>
</evidence>
<evidence type="ECO:0000256" key="3">
    <source>
        <dbReference type="ARBA" id="ARBA00022723"/>
    </source>
</evidence>
<dbReference type="Proteomes" id="UP000078387">
    <property type="component" value="Unassembled WGS sequence"/>
</dbReference>
<dbReference type="VEuPathDB" id="AmoebaDB:EHI_073340"/>
<evidence type="ECO:0000256" key="1">
    <source>
        <dbReference type="ARBA" id="ARBA00004141"/>
    </source>
</evidence>
<evidence type="ECO:0000256" key="4">
    <source>
        <dbReference type="ARBA" id="ARBA00022771"/>
    </source>
</evidence>
<dbReference type="VEuPathDB" id="AmoebaDB:KM1_006800"/>
<dbReference type="AlphaFoldDB" id="A0A5K1UMZ7"/>
<dbReference type="VEuPathDB" id="AmoebaDB:EHI5A_009310"/>
<dbReference type="Gene3D" id="3.30.40.10">
    <property type="entry name" value="Zinc/RING finger domain, C3HC4 (zinc finger)"/>
    <property type="match status" value="1"/>
</dbReference>
<keyword evidence="2 11" id="KW-0812">Transmembrane</keyword>
<evidence type="ECO:0000256" key="6">
    <source>
        <dbReference type="ARBA" id="ARBA00022833"/>
    </source>
</evidence>
<feature type="domain" description="RING-type" evidence="12">
    <location>
        <begin position="319"/>
        <end position="357"/>
    </location>
</feature>
<dbReference type="VEuPathDB" id="AmoebaDB:EHI7A_011760"/>
<evidence type="ECO:0000256" key="9">
    <source>
        <dbReference type="PROSITE-ProRule" id="PRU00175"/>
    </source>
</evidence>
<dbReference type="GO" id="GO:0061630">
    <property type="term" value="F:ubiquitin protein ligase activity"/>
    <property type="evidence" value="ECO:0007669"/>
    <property type="project" value="InterPro"/>
</dbReference>
<organism evidence="13 14">
    <name type="scientific">Entamoeba histolytica</name>
    <dbReference type="NCBI Taxonomy" id="5759"/>
    <lineage>
        <taxon>Eukaryota</taxon>
        <taxon>Amoebozoa</taxon>
        <taxon>Evosea</taxon>
        <taxon>Archamoebae</taxon>
        <taxon>Mastigamoebida</taxon>
        <taxon>Entamoebidae</taxon>
        <taxon>Entamoeba</taxon>
    </lineage>
</organism>
<dbReference type="GO" id="GO:0016020">
    <property type="term" value="C:membrane"/>
    <property type="evidence" value="ECO:0007669"/>
    <property type="project" value="UniProtKB-SubCell"/>
</dbReference>
<comment type="caution">
    <text evidence="13">The sequence shown here is derived from an EMBL/GenBank/DDBJ whole genome shotgun (WGS) entry which is preliminary data.</text>
</comment>
<comment type="subcellular location">
    <subcellularLocation>
        <location evidence="1">Membrane</location>
        <topology evidence="1">Multi-pass membrane protein</topology>
    </subcellularLocation>
</comment>
<evidence type="ECO:0000313" key="13">
    <source>
        <dbReference type="EMBL" id="GAT93481.1"/>
    </source>
</evidence>
<feature type="compositionally biased region" description="Low complexity" evidence="10">
    <location>
        <begin position="88"/>
        <end position="100"/>
    </location>
</feature>
<dbReference type="PANTHER" id="PTHR15860">
    <property type="entry name" value="UNCHARACTERIZED RING FINGER-CONTAINING PROTEIN"/>
    <property type="match status" value="1"/>
</dbReference>
<dbReference type="GO" id="GO:0008270">
    <property type="term" value="F:zinc ion binding"/>
    <property type="evidence" value="ECO:0007669"/>
    <property type="project" value="UniProtKB-KW"/>
</dbReference>
<evidence type="ECO:0000256" key="8">
    <source>
        <dbReference type="ARBA" id="ARBA00023136"/>
    </source>
</evidence>
<keyword evidence="3" id="KW-0479">Metal-binding</keyword>
<protein>
    <submittedName>
        <fullName evidence="13">Zinc finger domain containing protein</fullName>
    </submittedName>
</protein>
<evidence type="ECO:0000313" key="14">
    <source>
        <dbReference type="Proteomes" id="UP000078387"/>
    </source>
</evidence>
<dbReference type="Pfam" id="PF13639">
    <property type="entry name" value="zf-RING_2"/>
    <property type="match status" value="1"/>
</dbReference>
<evidence type="ECO:0000256" key="5">
    <source>
        <dbReference type="ARBA" id="ARBA00022786"/>
    </source>
</evidence>
<keyword evidence="8 11" id="KW-0472">Membrane</keyword>
<reference evidence="13 14" key="1">
    <citation type="submission" date="2016-05" db="EMBL/GenBank/DDBJ databases">
        <title>First whole genome sequencing of Entamoeba histolytica HM1:IMSS-clone-6.</title>
        <authorList>
            <person name="Mukherjee Avik.K."/>
            <person name="Izumyama S."/>
            <person name="Nakada-Tsukui K."/>
            <person name="Nozaki T."/>
        </authorList>
    </citation>
    <scope>NUCLEOTIDE SEQUENCE [LARGE SCALE GENOMIC DNA]</scope>
    <source>
        <strain evidence="13 14">HM1:IMSS clone 6</strain>
    </source>
</reference>
<dbReference type="EMBL" id="BDEQ01000001">
    <property type="protein sequence ID" value="GAT93481.1"/>
    <property type="molecule type" value="Genomic_DNA"/>
</dbReference>
<dbReference type="GO" id="GO:1904294">
    <property type="term" value="P:positive regulation of ERAD pathway"/>
    <property type="evidence" value="ECO:0007669"/>
    <property type="project" value="InterPro"/>
</dbReference>
<accession>A0A5K1UMZ7</accession>
<feature type="transmembrane region" description="Helical" evidence="11">
    <location>
        <begin position="263"/>
        <end position="288"/>
    </location>
</feature>
<feature type="transmembrane region" description="Helical" evidence="11">
    <location>
        <begin position="113"/>
        <end position="136"/>
    </location>
</feature>
<dbReference type="OMA" id="WFQTAKA"/>
<dbReference type="InterPro" id="IPR013083">
    <property type="entry name" value="Znf_RING/FYVE/PHD"/>
</dbReference>
<proteinExistence type="predicted"/>
<evidence type="ECO:0000256" key="7">
    <source>
        <dbReference type="ARBA" id="ARBA00022989"/>
    </source>
</evidence>
<dbReference type="VEuPathDB" id="AmoebaDB:EHI8A_008930"/>
<dbReference type="CDD" id="cd16561">
    <property type="entry name" value="RING-HC_RNF213"/>
    <property type="match status" value="1"/>
</dbReference>
<evidence type="ECO:0000259" key="12">
    <source>
        <dbReference type="PROSITE" id="PS50089"/>
    </source>
</evidence>
<dbReference type="PROSITE" id="PS50089">
    <property type="entry name" value="ZF_RING_2"/>
    <property type="match status" value="1"/>
</dbReference>
<feature type="transmembrane region" description="Helical" evidence="11">
    <location>
        <begin position="156"/>
        <end position="174"/>
    </location>
</feature>
<evidence type="ECO:0000256" key="2">
    <source>
        <dbReference type="ARBA" id="ARBA00022692"/>
    </source>
</evidence>
<dbReference type="SMART" id="SM00184">
    <property type="entry name" value="RING"/>
    <property type="match status" value="1"/>
</dbReference>
<dbReference type="SUPFAM" id="SSF57850">
    <property type="entry name" value="RING/U-box"/>
    <property type="match status" value="1"/>
</dbReference>
<evidence type="ECO:0000256" key="10">
    <source>
        <dbReference type="SAM" id="MobiDB-lite"/>
    </source>
</evidence>
<dbReference type="PANTHER" id="PTHR15860:SF0">
    <property type="entry name" value="LP20373P"/>
    <property type="match status" value="1"/>
</dbReference>
<feature type="transmembrane region" description="Helical" evidence="11">
    <location>
        <begin position="238"/>
        <end position="257"/>
    </location>
</feature>
<dbReference type="InterPro" id="IPR001841">
    <property type="entry name" value="Znf_RING"/>
</dbReference>
<name>A0A5K1UMZ7_ENTHI</name>
<dbReference type="PROSITE" id="PS00518">
    <property type="entry name" value="ZF_RING_1"/>
    <property type="match status" value="1"/>
</dbReference>
<keyword evidence="4 9" id="KW-0863">Zinc-finger</keyword>
<gene>
    <name evidence="13" type="ORF">CL6EHI_073340</name>
</gene>
<keyword evidence="6" id="KW-0862">Zinc</keyword>